<proteinExistence type="inferred from homology"/>
<reference evidence="12 13" key="1">
    <citation type="submission" date="2016-12" db="EMBL/GenBank/DDBJ databases">
        <title>The new phylogeny of genus Mycobacterium.</title>
        <authorList>
            <person name="Tortoli E."/>
            <person name="Trovato A."/>
            <person name="Cirillo D.M."/>
        </authorList>
    </citation>
    <scope>NUCLEOTIDE SEQUENCE [LARGE SCALE GENOMIC DNA]</scope>
    <source>
        <strain evidence="12 13">DSM 45130</strain>
    </source>
</reference>
<dbReference type="GO" id="GO:0005576">
    <property type="term" value="C:extracellular region"/>
    <property type="evidence" value="ECO:0007669"/>
    <property type="project" value="TreeGrafter"/>
</dbReference>
<dbReference type="Pfam" id="PF05108">
    <property type="entry name" value="T7SS_ESX1_EccB"/>
    <property type="match status" value="1"/>
</dbReference>
<comment type="similarity">
    <text evidence="2">Belongs to the EccB family.</text>
</comment>
<evidence type="ECO:0000256" key="2">
    <source>
        <dbReference type="ARBA" id="ARBA00008149"/>
    </source>
</evidence>
<dbReference type="EMBL" id="MVHS01000017">
    <property type="protein sequence ID" value="ORA70927.1"/>
    <property type="molecule type" value="Genomic_DNA"/>
</dbReference>
<feature type="compositionally biased region" description="Basic and acidic residues" evidence="10">
    <location>
        <begin position="1"/>
        <end position="12"/>
    </location>
</feature>
<evidence type="ECO:0000256" key="3">
    <source>
        <dbReference type="ARBA" id="ARBA00022475"/>
    </source>
</evidence>
<feature type="region of interest" description="Disordered" evidence="10">
    <location>
        <begin position="1"/>
        <end position="27"/>
    </location>
</feature>
<feature type="compositionally biased region" description="Polar residues" evidence="10">
    <location>
        <begin position="14"/>
        <end position="23"/>
    </location>
</feature>
<evidence type="ECO:0000313" key="13">
    <source>
        <dbReference type="Proteomes" id="UP000192801"/>
    </source>
</evidence>
<name>A0A1X0DF30_9MYCO</name>
<keyword evidence="13" id="KW-1185">Reference proteome</keyword>
<dbReference type="AlphaFoldDB" id="A0A1X0DF30"/>
<comment type="caution">
    <text evidence="12">The sequence shown here is derived from an EMBL/GenBank/DDBJ whole genome shotgun (WGS) entry which is preliminary data.</text>
</comment>
<evidence type="ECO:0000256" key="8">
    <source>
        <dbReference type="ARBA" id="ARBA00022989"/>
    </source>
</evidence>
<gene>
    <name evidence="12" type="ORF">BST26_09585</name>
</gene>
<evidence type="ECO:0000256" key="1">
    <source>
        <dbReference type="ARBA" id="ARBA00004162"/>
    </source>
</evidence>
<keyword evidence="7" id="KW-0067">ATP-binding</keyword>
<dbReference type="NCBIfam" id="TIGR03919">
    <property type="entry name" value="T7SS_EccB"/>
    <property type="match status" value="1"/>
</dbReference>
<dbReference type="PANTHER" id="PTHR40765:SF2">
    <property type="entry name" value="ESX-2 SECRETION SYSTEM ATPASE ECCB2"/>
    <property type="match status" value="1"/>
</dbReference>
<protein>
    <submittedName>
        <fullName evidence="12">Type VII secretion protein EccB</fullName>
    </submittedName>
</protein>
<dbReference type="RefSeq" id="WP_083030544.1">
    <property type="nucleotide sequence ID" value="NZ_AP022618.1"/>
</dbReference>
<keyword evidence="8 11" id="KW-1133">Transmembrane helix</keyword>
<evidence type="ECO:0000256" key="11">
    <source>
        <dbReference type="SAM" id="Phobius"/>
    </source>
</evidence>
<dbReference type="OrthoDB" id="3847604at2"/>
<dbReference type="GO" id="GO:0005886">
    <property type="term" value="C:plasma membrane"/>
    <property type="evidence" value="ECO:0007669"/>
    <property type="project" value="UniProtKB-SubCell"/>
</dbReference>
<dbReference type="GO" id="GO:0005524">
    <property type="term" value="F:ATP binding"/>
    <property type="evidence" value="ECO:0007669"/>
    <property type="project" value="UniProtKB-KW"/>
</dbReference>
<dbReference type="InterPro" id="IPR007795">
    <property type="entry name" value="T7SS_EccB"/>
</dbReference>
<comment type="subcellular location">
    <subcellularLocation>
        <location evidence="1">Cell membrane</location>
        <topology evidence="1">Single-pass membrane protein</topology>
    </subcellularLocation>
</comment>
<dbReference type="STRING" id="444597.BST26_09585"/>
<dbReference type="Proteomes" id="UP000192801">
    <property type="component" value="Unassembled WGS sequence"/>
</dbReference>
<evidence type="ECO:0000313" key="12">
    <source>
        <dbReference type="EMBL" id="ORA70927.1"/>
    </source>
</evidence>
<evidence type="ECO:0000256" key="4">
    <source>
        <dbReference type="ARBA" id="ARBA00022692"/>
    </source>
</evidence>
<dbReference type="PANTHER" id="PTHR40765">
    <property type="entry name" value="ESX-2 SECRETION SYSTEM ATPASE ECCB2"/>
    <property type="match status" value="1"/>
</dbReference>
<accession>A0A1X0DF30</accession>
<dbReference type="InterPro" id="IPR044857">
    <property type="entry name" value="T7SS_EccB_R1"/>
</dbReference>
<organism evidence="12 13">
    <name type="scientific">Mycolicibacterium insubricum</name>
    <dbReference type="NCBI Taxonomy" id="444597"/>
    <lineage>
        <taxon>Bacteria</taxon>
        <taxon>Bacillati</taxon>
        <taxon>Actinomycetota</taxon>
        <taxon>Actinomycetes</taxon>
        <taxon>Mycobacteriales</taxon>
        <taxon>Mycobacteriaceae</taxon>
        <taxon>Mycolicibacterium</taxon>
    </lineage>
</organism>
<evidence type="ECO:0000256" key="9">
    <source>
        <dbReference type="ARBA" id="ARBA00023136"/>
    </source>
</evidence>
<keyword evidence="3" id="KW-1003">Cell membrane</keyword>
<keyword evidence="9 11" id="KW-0472">Membrane</keyword>
<sequence length="512" mass="52742">MSNAGHEDERRGFSSRTPDNNNPDRVRYRRGFVTKHQVTGWRFVMRRLSAGVAMHDARMLVDPLRSQSRALTTGVLAVVAAVIGCFIFSLIRPGGDAGTDVVLADRASSALYVRVNDQLHPVLNLASARLIAGKPVSPKAVNARQLDKFGRGPLIGIPGAPERMVANTATDADWTVCEGTPAAGAAAGVSLIAGPPATDGERARALPGDRAVLVDGPGGSWLLWNGRRSAIDVNDRAVTGALGWGNQPPQSRPISSALFNAVPEGPALRAPAIAGAGTPAGYPVGAPVGSVVAAYGSGDALDYYAVLNDGLQPISGVLAAILRNTDSHGLTQPPRLSADQIATLPVSHQLDTAAYPDRELRVVEPAQAPITCLQWVKPEGAATSSAGLLSGAVLPVTDVNRTVRLVNAPAARAAITPGYGYLVQTVGNDAAAPAAGSLFWVSDTGVRYGIEGGTGRNDGPVKTAAALGLDGPALPMPWSILSLLSAGPALSQADALTAADFTAPAPNPTENR</sequence>
<evidence type="ECO:0000256" key="6">
    <source>
        <dbReference type="ARBA" id="ARBA00022801"/>
    </source>
</evidence>
<keyword evidence="5" id="KW-0547">Nucleotide-binding</keyword>
<dbReference type="Gene3D" id="3.30.2390.20">
    <property type="entry name" value="Type VII secretion system EccB, repeat 1 domain"/>
    <property type="match status" value="1"/>
</dbReference>
<evidence type="ECO:0000256" key="7">
    <source>
        <dbReference type="ARBA" id="ARBA00022840"/>
    </source>
</evidence>
<evidence type="ECO:0000256" key="5">
    <source>
        <dbReference type="ARBA" id="ARBA00022741"/>
    </source>
</evidence>
<dbReference type="InterPro" id="IPR042485">
    <property type="entry name" value="T7SS_EccB_R3"/>
</dbReference>
<dbReference type="Gene3D" id="2.40.50.910">
    <property type="entry name" value="Type VII secretion system EccB, repeat 3 domain"/>
    <property type="match status" value="1"/>
</dbReference>
<keyword evidence="6" id="KW-0378">Hydrolase</keyword>
<evidence type="ECO:0000256" key="10">
    <source>
        <dbReference type="SAM" id="MobiDB-lite"/>
    </source>
</evidence>
<feature type="transmembrane region" description="Helical" evidence="11">
    <location>
        <begin position="70"/>
        <end position="91"/>
    </location>
</feature>
<dbReference type="GO" id="GO:0016787">
    <property type="term" value="F:hydrolase activity"/>
    <property type="evidence" value="ECO:0007669"/>
    <property type="project" value="UniProtKB-KW"/>
</dbReference>
<keyword evidence="4 11" id="KW-0812">Transmembrane</keyword>